<reference evidence="4" key="1">
    <citation type="journal article" date="2019" name="Int. J. Syst. Evol. Microbiol.">
        <title>The Global Catalogue of Microorganisms (GCM) 10K type strain sequencing project: providing services to taxonomists for standard genome sequencing and annotation.</title>
        <authorList>
            <consortium name="The Broad Institute Genomics Platform"/>
            <consortium name="The Broad Institute Genome Sequencing Center for Infectious Disease"/>
            <person name="Wu L."/>
            <person name="Ma J."/>
        </authorList>
    </citation>
    <scope>NUCLEOTIDE SEQUENCE [LARGE SCALE GENOMIC DNA]</scope>
    <source>
        <strain evidence="4">CCUG 52468</strain>
    </source>
</reference>
<name>A0ABW3RJ01_9SPHI</name>
<dbReference type="InterPro" id="IPR006224">
    <property type="entry name" value="PsdUridine_synth_RluA-like_CS"/>
</dbReference>
<dbReference type="Gene3D" id="3.30.2350.10">
    <property type="entry name" value="Pseudouridine synthase"/>
    <property type="match status" value="1"/>
</dbReference>
<feature type="domain" description="Pseudouridine synthase RsuA/RluA-like" evidence="2">
    <location>
        <begin position="367"/>
        <end position="514"/>
    </location>
</feature>
<organism evidence="3 4">
    <name type="scientific">Sphingobacterium daejeonense</name>
    <dbReference type="NCBI Taxonomy" id="371142"/>
    <lineage>
        <taxon>Bacteria</taxon>
        <taxon>Pseudomonadati</taxon>
        <taxon>Bacteroidota</taxon>
        <taxon>Sphingobacteriia</taxon>
        <taxon>Sphingobacteriales</taxon>
        <taxon>Sphingobacteriaceae</taxon>
        <taxon>Sphingobacterium</taxon>
    </lineage>
</organism>
<dbReference type="EMBL" id="JBHTKY010000004">
    <property type="protein sequence ID" value="MFD1164984.1"/>
    <property type="molecule type" value="Genomic_DNA"/>
</dbReference>
<evidence type="ECO:0000256" key="1">
    <source>
        <dbReference type="SAM" id="Coils"/>
    </source>
</evidence>
<protein>
    <submittedName>
        <fullName evidence="3">Pseudouridine synthase</fullName>
    </submittedName>
</protein>
<proteinExistence type="predicted"/>
<accession>A0ABW3RJ01</accession>
<keyword evidence="4" id="KW-1185">Reference proteome</keyword>
<dbReference type="InterPro" id="IPR050188">
    <property type="entry name" value="RluA_PseudoU_synthase"/>
</dbReference>
<evidence type="ECO:0000259" key="2">
    <source>
        <dbReference type="Pfam" id="PF00849"/>
    </source>
</evidence>
<dbReference type="PROSITE" id="PS01129">
    <property type="entry name" value="PSI_RLU"/>
    <property type="match status" value="1"/>
</dbReference>
<dbReference type="Proteomes" id="UP001597205">
    <property type="component" value="Unassembled WGS sequence"/>
</dbReference>
<sequence>MPIKIPFLHSFQKDIAEIQFPEKFTFPFCYDPHPLSMIAAEQVQFYLQQQTDFQHNFGLNPDQDGLVIGKMFGVLVVKDDHNNIGFLAAVSGKLAGTNQHSYFVPPIFDMLSPTGFFLKEEENINRINREIENLTNSKILTDAKENLISTKNQQEQILANLRNLHKKNKADRKIIRTQKKLELNDLDYKLIEDDLIKQSYRDQHEYSVQKEKSALAISCANDHLNEILNKIENLKKDRKNRSSNLQNQLFNQYNFLNAINQKKSVIDIFSQAKQILPPAGAGECAAPKLLQYAYQNNLKPICMAEFWWGSSPNQEVRKHKNYYPACRGKCEPILSHMLQGLEVDDNPMLENPAQNKELEIIHEDDAIIVVNKPAEFLSVPGINVQDSVQTRIQELYPQIMSPLIIHRLDMSTSGILVLAKTKEAHQFIQEQFINHTIQKRYTALLDGKIDESEGMIDLPLRVDLDDRPRQVVCYQYGKNARTKFVVKSIENNRTRIHFYPLTGRTHQLRVHAAHAKGLNCPIVGDDLYGKWEDRLHLHAGFIKFIHPISKEEISFEVEDPF</sequence>
<evidence type="ECO:0000313" key="3">
    <source>
        <dbReference type="EMBL" id="MFD1164984.1"/>
    </source>
</evidence>
<dbReference type="PANTHER" id="PTHR21600">
    <property type="entry name" value="MITOCHONDRIAL RNA PSEUDOURIDINE SYNTHASE"/>
    <property type="match status" value="1"/>
</dbReference>
<dbReference type="PANTHER" id="PTHR21600:SF89">
    <property type="entry name" value="RIBOSOMAL LARGE SUBUNIT PSEUDOURIDINE SYNTHASE A"/>
    <property type="match status" value="1"/>
</dbReference>
<dbReference type="InterPro" id="IPR020103">
    <property type="entry name" value="PsdUridine_synth_cat_dom_sf"/>
</dbReference>
<evidence type="ECO:0000313" key="4">
    <source>
        <dbReference type="Proteomes" id="UP001597205"/>
    </source>
</evidence>
<gene>
    <name evidence="3" type="ORF">ACFQ2C_05110</name>
</gene>
<dbReference type="InterPro" id="IPR006145">
    <property type="entry name" value="PsdUridine_synth_RsuA/RluA"/>
</dbReference>
<keyword evidence="1" id="KW-0175">Coiled coil</keyword>
<feature type="coiled-coil region" evidence="1">
    <location>
        <begin position="117"/>
        <end position="164"/>
    </location>
</feature>
<comment type="caution">
    <text evidence="3">The sequence shown here is derived from an EMBL/GenBank/DDBJ whole genome shotgun (WGS) entry which is preliminary data.</text>
</comment>
<dbReference type="RefSeq" id="WP_380894952.1">
    <property type="nucleotide sequence ID" value="NZ_JBHTKY010000004.1"/>
</dbReference>
<dbReference type="SUPFAM" id="SSF55120">
    <property type="entry name" value="Pseudouridine synthase"/>
    <property type="match status" value="1"/>
</dbReference>
<dbReference type="Pfam" id="PF00849">
    <property type="entry name" value="PseudoU_synth_2"/>
    <property type="match status" value="1"/>
</dbReference>
<dbReference type="CDD" id="cd02869">
    <property type="entry name" value="PseudoU_synth_RluA_like"/>
    <property type="match status" value="1"/>
</dbReference>
<feature type="coiled-coil region" evidence="1">
    <location>
        <begin position="217"/>
        <end position="248"/>
    </location>
</feature>